<gene>
    <name evidence="1" type="ORF">ACEZ3G_15450</name>
</gene>
<dbReference type="Proteomes" id="UP001595191">
    <property type="component" value="Unassembled WGS sequence"/>
</dbReference>
<accession>A0ACC7LNS2</accession>
<comment type="caution">
    <text evidence="1">The sequence shown here is derived from an EMBL/GenBank/DDBJ whole genome shotgun (WGS) entry which is preliminary data.</text>
</comment>
<evidence type="ECO:0000313" key="1">
    <source>
        <dbReference type="EMBL" id="MFH6604880.1"/>
    </source>
</evidence>
<keyword evidence="2" id="KW-1185">Reference proteome</keyword>
<sequence>MRKLRVLVLCISLLSFIFQGCKWKPNINETKIEGLKASVEVVRDEAGINHIYAKNQHDLFFAQGYCAAKDRLFQFEIWRRQATGTVAEILGERELKRDIGTRLFKFRGDMTTEMEHYHPDGVEILTAYTNGVNAYIEEVLQNRELLPVTFMMLDILPQKWTPEVIISRHQGLLGNITEELDFGRAAAEVGSEKIKEYLWFHPKDPDIELDPAIDGSLLSDDILDLYNAYRKPIKFEPEDLLAEYRVKEGTVSNTGNPSSIGEPKSNDVFLGSNNWVTSPALSENGHAYMANDPHRRLAIPSLRYYVHLSAPGWNVIGGGEPEIPGVSIGHNEYGAWGLTVYETDGEDLYVYDINPENHNQYRYQGNWEDMETISETIKVKNGDDRQVDLQYTRHGPVTYIDSINHKAYAVRCAWLEPGGSPYLASLRMDQAKSWEEFRDACNYSHIPGENMIWADTDGNIGWQAVGIAPIRKNHSGLVPVPGDGRYEWDGYLPIIEKPHVYNPSEGFIATANQNVTPDSYTKWDAIGFTWSDPYRGQRINEVLGSQTKLNLERMQELQTDYFSIPARTLVPLIKNFETEGPLMASVRDKLANWDFRLDKTSIAAGIYVAWEKELMDRLLDYFPDPEAEILMQYMQMAKLLEWIENPEIKMGSLQKRNEYLIGTFQSAVQGMTEKFGDDISKWVYGQPDYKHVQIKHPLGEVVNAELEAKLNTELKPRGGNQHTPGSTGIANSQLYGATFRIIVDVNDWDKTVGSNPPGQSGNPEDPFYKNLYDQWSEDGYFPVYFSREKVDSVQVNKSILSPK</sequence>
<protein>
    <submittedName>
        <fullName evidence="1">Penicillin acylase family protein</fullName>
    </submittedName>
</protein>
<organism evidence="1 2">
    <name type="scientific">Meishania litoralis</name>
    <dbReference type="NCBI Taxonomy" id="3434685"/>
    <lineage>
        <taxon>Bacteria</taxon>
        <taxon>Pseudomonadati</taxon>
        <taxon>Bacteroidota</taxon>
        <taxon>Flavobacteriia</taxon>
        <taxon>Flavobacteriales</taxon>
        <taxon>Flavobacteriaceae</taxon>
        <taxon>Meishania</taxon>
    </lineage>
</organism>
<evidence type="ECO:0000313" key="2">
    <source>
        <dbReference type="Proteomes" id="UP001595191"/>
    </source>
</evidence>
<name>A0ACC7LNS2_9FLAO</name>
<dbReference type="EMBL" id="JBHFPV010000005">
    <property type="protein sequence ID" value="MFH6604880.1"/>
    <property type="molecule type" value="Genomic_DNA"/>
</dbReference>
<proteinExistence type="predicted"/>
<reference evidence="1" key="1">
    <citation type="submission" date="2024-09" db="EMBL/GenBank/DDBJ databases">
        <authorList>
            <person name="Liu J."/>
        </authorList>
    </citation>
    <scope>NUCLEOTIDE SEQUENCE</scope>
    <source>
        <strain evidence="1">NBU2967</strain>
    </source>
</reference>